<dbReference type="InterPro" id="IPR045851">
    <property type="entry name" value="AMP-bd_C_sf"/>
</dbReference>
<dbReference type="RefSeq" id="WP_042154647.1">
    <property type="nucleotide sequence ID" value="NZ_CM002803.1"/>
</dbReference>
<gene>
    <name evidence="7" type="ORF">A19Y_2637</name>
</gene>
<evidence type="ECO:0000256" key="3">
    <source>
        <dbReference type="ARBA" id="ARBA00022832"/>
    </source>
</evidence>
<keyword evidence="3" id="KW-0276">Fatty acid metabolism</keyword>
<dbReference type="Pfam" id="PF23024">
    <property type="entry name" value="AMP-dom_DIP2-like"/>
    <property type="match status" value="1"/>
</dbReference>
<dbReference type="GO" id="GO:0047462">
    <property type="term" value="F:phenylalanine racemase (ATP-hydrolyzing) activity"/>
    <property type="evidence" value="ECO:0007669"/>
    <property type="project" value="UniProtKB-EC"/>
</dbReference>
<dbReference type="AlphaFoldDB" id="A0A073CHC4"/>
<reference evidence="7 8" key="1">
    <citation type="journal article" date="2014" name="Appl. Environ. Microbiol.">
        <title>Elucidation of insertion elements encoded on plasmids and in vitro construction of shuttle vectors from the toxic cyanobacterium Planktothrix.</title>
        <authorList>
            <person name="Christiansen G."/>
            <person name="Goesmann A."/>
            <person name="Kurmayer R."/>
        </authorList>
    </citation>
    <scope>NUCLEOTIDE SEQUENCE [LARGE SCALE GENOMIC DNA]</scope>
    <source>
        <strain evidence="7 8">NIVA-CYA 126/8</strain>
    </source>
</reference>
<dbReference type="GO" id="GO:0006633">
    <property type="term" value="P:fatty acid biosynthetic process"/>
    <property type="evidence" value="ECO:0007669"/>
    <property type="project" value="TreeGrafter"/>
</dbReference>
<name>A0A073CHC4_PLAA1</name>
<dbReference type="EMBL" id="CM002803">
    <property type="protein sequence ID" value="KEI67526.1"/>
    <property type="molecule type" value="Genomic_DNA"/>
</dbReference>
<dbReference type="PANTHER" id="PTHR22754:SF32">
    <property type="entry name" value="DISCO-INTERACTING PROTEIN 2"/>
    <property type="match status" value="1"/>
</dbReference>
<evidence type="ECO:0000256" key="1">
    <source>
        <dbReference type="ARBA" id="ARBA00006432"/>
    </source>
</evidence>
<keyword evidence="2" id="KW-0436">Ligase</keyword>
<evidence type="ECO:0000256" key="4">
    <source>
        <dbReference type="ARBA" id="ARBA00023098"/>
    </source>
</evidence>
<dbReference type="Gene3D" id="3.40.50.12780">
    <property type="entry name" value="N-terminal domain of ligase-like"/>
    <property type="match status" value="1"/>
</dbReference>
<dbReference type="SUPFAM" id="SSF56801">
    <property type="entry name" value="Acetyl-CoA synthetase-like"/>
    <property type="match status" value="1"/>
</dbReference>
<accession>A0A073CHC4</accession>
<proteinExistence type="inferred from homology"/>
<dbReference type="PANTHER" id="PTHR22754">
    <property type="entry name" value="DISCO-INTERACTING PROTEIN 2 DIP2 -RELATED"/>
    <property type="match status" value="1"/>
</dbReference>
<evidence type="ECO:0000259" key="6">
    <source>
        <dbReference type="Pfam" id="PF23024"/>
    </source>
</evidence>
<dbReference type="PROSITE" id="PS00455">
    <property type="entry name" value="AMP_BINDING"/>
    <property type="match status" value="1"/>
</dbReference>
<evidence type="ECO:0000259" key="5">
    <source>
        <dbReference type="Pfam" id="PF00501"/>
    </source>
</evidence>
<dbReference type="GO" id="GO:0070566">
    <property type="term" value="F:adenylyltransferase activity"/>
    <property type="evidence" value="ECO:0007669"/>
    <property type="project" value="TreeGrafter"/>
</dbReference>
<dbReference type="GO" id="GO:0005886">
    <property type="term" value="C:plasma membrane"/>
    <property type="evidence" value="ECO:0007669"/>
    <property type="project" value="TreeGrafter"/>
</dbReference>
<dbReference type="InterPro" id="IPR000873">
    <property type="entry name" value="AMP-dep_synth/lig_dom"/>
</dbReference>
<dbReference type="EC" id="5.1.1.11" evidence="7"/>
<dbReference type="InterPro" id="IPR040097">
    <property type="entry name" value="FAAL/FAAC"/>
</dbReference>
<dbReference type="GO" id="GO:0016874">
    <property type="term" value="F:ligase activity"/>
    <property type="evidence" value="ECO:0007669"/>
    <property type="project" value="UniProtKB-KW"/>
</dbReference>
<sequence length="600" mass="66813">MSSFSNLVDLLRDRAEHKPDQLAYRFLADGETSQQTLTYLQLHQQAVQIASYLQSFLSPGDRVLVVYPYSAGLEFIAAFFGCLYAGAIAVTDNPPVSPQAIVKLQTRLESSQCRAILSTKALIEQLKIQFSVEKEEETRRGTSLRWVATDDLLDQNLAIDWQKPPINGDTVAFLQYTSGSTGTPKGVIVTHGNVLHNSAIIYKAFGHHNNSKGLIWLPLFHDMGLIGGVVQPLYGSFPVTLMSPVALVQKPFRWLEAISEYQATTSGGPNFAYDLVCRTATPEKLEQLDLSSWDVAFSGAEPVRWDTLKRFAEIFGPCGFKPEAFYPCYGMAETTLFISGGHKHQTPNILWVDPVALEHNQVIQTQETSLANNPQSRKTRSLVSCGFPWLADEVMIVDPQELTPRDADQVGEILVSGKGVGLGYWDKPEDTETTFRVYVEGRGPYLRTGDLGFLQDGELYITGRIKDMMILWGRNRYPQEIEATLDTCHPAIRAGHSAAFSVETELGEQLIIAAEIERRYLRNLNVEEVVNAIRQAIAEQNTVDVFAIVLLKTTTIPKTTSGKIQRRACRTKFLEGSLDSVGQWRLDTETSQLSELANRS</sequence>
<comment type="similarity">
    <text evidence="1">Belongs to the ATP-dependent AMP-binding enzyme family.</text>
</comment>
<dbReference type="Proteomes" id="UP000027395">
    <property type="component" value="Chromosome"/>
</dbReference>
<dbReference type="Pfam" id="PF00501">
    <property type="entry name" value="AMP-binding"/>
    <property type="match status" value="1"/>
</dbReference>
<dbReference type="CDD" id="cd05931">
    <property type="entry name" value="FAAL"/>
    <property type="match status" value="1"/>
</dbReference>
<dbReference type="InterPro" id="IPR042099">
    <property type="entry name" value="ANL_N_sf"/>
</dbReference>
<evidence type="ECO:0000256" key="2">
    <source>
        <dbReference type="ARBA" id="ARBA00022598"/>
    </source>
</evidence>
<keyword evidence="8" id="KW-1185">Reference proteome</keyword>
<dbReference type="HOGENOM" id="CLU_000022_23_7_3"/>
<dbReference type="GeneID" id="77288903"/>
<protein>
    <submittedName>
        <fullName evidence="7">Acyl-CoA synthase</fullName>
        <ecNumber evidence="7">5.1.1.11</ecNumber>
    </submittedName>
</protein>
<dbReference type="eggNOG" id="COG0318">
    <property type="taxonomic scope" value="Bacteria"/>
</dbReference>
<feature type="domain" description="AMP-binding enzyme C-terminal" evidence="6">
    <location>
        <begin position="468"/>
        <end position="579"/>
    </location>
</feature>
<dbReference type="PATRIC" id="fig|388467.6.peg.2579"/>
<keyword evidence="7" id="KW-0413">Isomerase</keyword>
<dbReference type="Gene3D" id="3.30.300.30">
    <property type="match status" value="1"/>
</dbReference>
<feature type="domain" description="AMP-dependent synthetase/ligase" evidence="5">
    <location>
        <begin position="12"/>
        <end position="425"/>
    </location>
</feature>
<dbReference type="GO" id="GO:0071766">
    <property type="term" value="P:Actinobacterium-type cell wall biogenesis"/>
    <property type="evidence" value="ECO:0007669"/>
    <property type="project" value="UniProtKB-ARBA"/>
</dbReference>
<dbReference type="InterPro" id="IPR020845">
    <property type="entry name" value="AMP-binding_CS"/>
</dbReference>
<dbReference type="FunFam" id="3.40.50.12780:FF:000013">
    <property type="entry name" value="Long-chain-fatty-acid--AMP ligase FadD32"/>
    <property type="match status" value="1"/>
</dbReference>
<evidence type="ECO:0000313" key="7">
    <source>
        <dbReference type="EMBL" id="KEI67526.1"/>
    </source>
</evidence>
<organism evidence="7 8">
    <name type="scientific">Planktothrix agardhii (strain NIVA-CYA 126/8)</name>
    <dbReference type="NCBI Taxonomy" id="388467"/>
    <lineage>
        <taxon>Bacteria</taxon>
        <taxon>Bacillati</taxon>
        <taxon>Cyanobacteriota</taxon>
        <taxon>Cyanophyceae</taxon>
        <taxon>Oscillatoriophycideae</taxon>
        <taxon>Oscillatoriales</taxon>
        <taxon>Microcoleaceae</taxon>
        <taxon>Planktothrix</taxon>
    </lineage>
</organism>
<keyword evidence="4" id="KW-0443">Lipid metabolism</keyword>
<dbReference type="STRING" id="388467.A19Y_2637"/>
<evidence type="ECO:0000313" key="8">
    <source>
        <dbReference type="Proteomes" id="UP000027395"/>
    </source>
</evidence>
<dbReference type="InterPro" id="IPR025110">
    <property type="entry name" value="AMP-bd_C"/>
</dbReference>